<comment type="subcellular location">
    <subcellularLocation>
        <location evidence="1">Membrane</location>
        <topology evidence="1">Multi-pass membrane protein</topology>
    </subcellularLocation>
</comment>
<keyword evidence="4" id="KW-0812">Transmembrane</keyword>
<evidence type="ECO:0000313" key="9">
    <source>
        <dbReference type="EMBL" id="PPQ32502.1"/>
    </source>
</evidence>
<evidence type="ECO:0000256" key="3">
    <source>
        <dbReference type="ARBA" id="ARBA00022679"/>
    </source>
</evidence>
<dbReference type="InterPro" id="IPR036291">
    <property type="entry name" value="NAD(P)-bd_dom_sf"/>
</dbReference>
<gene>
    <name evidence="9" type="ORF">CCR94_04760</name>
</gene>
<evidence type="ECO:0000256" key="2">
    <source>
        <dbReference type="ARBA" id="ARBA00006464"/>
    </source>
</evidence>
<sequence length="481" mass="53358">MKHVSPAETLMQAVRQTRLSGAVLSGCARAAETSVLALLGLALNAGESGPAFEASDVLVYVAVALIASVTLNASGAYRLDALRAPTSLPRVMLIWCGAILSFMALDFLLRLDGRFSRDFMQLWLVGGVAFLIVERVLLGLWTRRMTRLGRLDRYAVIVGGGPMAEMLLETLSRPPLNDLRILGLFDDRGDERSPDMIAGYPKLGSVDDLVAFARNARIDQVIFALPVSAEGRILSMLRKLWVLPVDIRLAAHANRLRFRPRAYSFIGAAPMLDLLDKPLSDSALFFKAAFDRVAGALLLLACAPLMGAIALAVRLTSRGPVIFRQERLGFNNERITIYKFRTLYADQCDPVARKQVTRGDPRVTPLGRFLRRASLDELPQFINVVKGDLSLVGPRPHALNSRVANREYHMAVDGYFARHRVKPGVTGWAQINGWRGETDTLEKIQRRVEHDLDYIENWSMLLDLYILVLTPFSLVFGANAY</sequence>
<name>A0A2S6ND16_9HYPH</name>
<evidence type="ECO:0000256" key="1">
    <source>
        <dbReference type="ARBA" id="ARBA00004141"/>
    </source>
</evidence>
<comment type="caution">
    <text evidence="9">The sequence shown here is derived from an EMBL/GenBank/DDBJ whole genome shotgun (WGS) entry which is preliminary data.</text>
</comment>
<dbReference type="InterPro" id="IPR003362">
    <property type="entry name" value="Bact_transf"/>
</dbReference>
<protein>
    <submittedName>
        <fullName evidence="9">Undecaprenyl-phosphate glucose phosphotransferase</fullName>
    </submittedName>
</protein>
<dbReference type="GO" id="GO:0016780">
    <property type="term" value="F:phosphotransferase activity, for other substituted phosphate groups"/>
    <property type="evidence" value="ECO:0007669"/>
    <property type="project" value="TreeGrafter"/>
</dbReference>
<dbReference type="EMBL" id="NHSJ01000038">
    <property type="protein sequence ID" value="PPQ32502.1"/>
    <property type="molecule type" value="Genomic_DNA"/>
</dbReference>
<dbReference type="PANTHER" id="PTHR30576">
    <property type="entry name" value="COLANIC BIOSYNTHESIS UDP-GLUCOSE LIPID CARRIER TRANSFERASE"/>
    <property type="match status" value="1"/>
</dbReference>
<evidence type="ECO:0000313" key="10">
    <source>
        <dbReference type="Proteomes" id="UP000239089"/>
    </source>
</evidence>
<keyword evidence="10" id="KW-1185">Reference proteome</keyword>
<dbReference type="NCBIfam" id="TIGR03025">
    <property type="entry name" value="EPS_sugtrans"/>
    <property type="match status" value="1"/>
</dbReference>
<keyword evidence="6" id="KW-0472">Membrane</keyword>
<keyword evidence="3 9" id="KW-0808">Transferase</keyword>
<comment type="similarity">
    <text evidence="2">Belongs to the bacterial sugar transferase family.</text>
</comment>
<dbReference type="InterPro" id="IPR017473">
    <property type="entry name" value="Undecaprenyl-P_gluc_Ptfrase"/>
</dbReference>
<evidence type="ECO:0000256" key="7">
    <source>
        <dbReference type="ARBA" id="ARBA00023169"/>
    </source>
</evidence>
<dbReference type="RefSeq" id="WP_104506735.1">
    <property type="nucleotide sequence ID" value="NZ_JACIGC010000005.1"/>
</dbReference>
<evidence type="ECO:0000256" key="5">
    <source>
        <dbReference type="ARBA" id="ARBA00022989"/>
    </source>
</evidence>
<organism evidence="9 10">
    <name type="scientific">Rhodoblastus sphagnicola</name>
    <dbReference type="NCBI Taxonomy" id="333368"/>
    <lineage>
        <taxon>Bacteria</taxon>
        <taxon>Pseudomonadati</taxon>
        <taxon>Pseudomonadota</taxon>
        <taxon>Alphaproteobacteria</taxon>
        <taxon>Hyphomicrobiales</taxon>
        <taxon>Rhodoblastaceae</taxon>
        <taxon>Rhodoblastus</taxon>
    </lineage>
</organism>
<dbReference type="Pfam" id="PF02397">
    <property type="entry name" value="Bac_transf"/>
    <property type="match status" value="1"/>
</dbReference>
<dbReference type="GO" id="GO:0016020">
    <property type="term" value="C:membrane"/>
    <property type="evidence" value="ECO:0007669"/>
    <property type="project" value="UniProtKB-SubCell"/>
</dbReference>
<dbReference type="SUPFAM" id="SSF51735">
    <property type="entry name" value="NAD(P)-binding Rossmann-fold domains"/>
    <property type="match status" value="1"/>
</dbReference>
<dbReference type="InterPro" id="IPR017475">
    <property type="entry name" value="EPS_sugar_tfrase"/>
</dbReference>
<dbReference type="Gene3D" id="3.40.50.720">
    <property type="entry name" value="NAD(P)-binding Rossmann-like Domain"/>
    <property type="match status" value="1"/>
</dbReference>
<accession>A0A2S6ND16</accession>
<dbReference type="GO" id="GO:0000271">
    <property type="term" value="P:polysaccharide biosynthetic process"/>
    <property type="evidence" value="ECO:0007669"/>
    <property type="project" value="UniProtKB-KW"/>
</dbReference>
<keyword evidence="7" id="KW-0270">Exopolysaccharide synthesis</keyword>
<evidence type="ECO:0000256" key="4">
    <source>
        <dbReference type="ARBA" id="ARBA00022692"/>
    </source>
</evidence>
<dbReference type="PANTHER" id="PTHR30576:SF0">
    <property type="entry name" value="UNDECAPRENYL-PHOSPHATE N-ACETYLGALACTOSAMINYL 1-PHOSPHATE TRANSFERASE-RELATED"/>
    <property type="match status" value="1"/>
</dbReference>
<reference evidence="9 10" key="1">
    <citation type="journal article" date="2018" name="Arch. Microbiol.">
        <title>New insights into the metabolic potential of the phototrophic purple bacterium Rhodopila globiformis DSM 161(T) from its draft genome sequence and evidence for a vanadium-dependent nitrogenase.</title>
        <authorList>
            <person name="Imhoff J.F."/>
            <person name="Rahn T."/>
            <person name="Kunzel S."/>
            <person name="Neulinger S.C."/>
        </authorList>
    </citation>
    <scope>NUCLEOTIDE SEQUENCE [LARGE SCALE GENOMIC DNA]</scope>
    <source>
        <strain evidence="9 10">DSM 16996</strain>
    </source>
</reference>
<proteinExistence type="inferred from homology"/>
<evidence type="ECO:0000256" key="6">
    <source>
        <dbReference type="ARBA" id="ARBA00023136"/>
    </source>
</evidence>
<feature type="domain" description="Bacterial sugar transferase" evidence="8">
    <location>
        <begin position="287"/>
        <end position="474"/>
    </location>
</feature>
<dbReference type="AlphaFoldDB" id="A0A2S6ND16"/>
<dbReference type="Pfam" id="PF13727">
    <property type="entry name" value="CoA_binding_3"/>
    <property type="match status" value="1"/>
</dbReference>
<dbReference type="OrthoDB" id="9808602at2"/>
<dbReference type="Proteomes" id="UP000239089">
    <property type="component" value="Unassembled WGS sequence"/>
</dbReference>
<keyword evidence="5" id="KW-1133">Transmembrane helix</keyword>
<evidence type="ECO:0000259" key="8">
    <source>
        <dbReference type="Pfam" id="PF02397"/>
    </source>
</evidence>
<dbReference type="NCBIfam" id="TIGR03023">
    <property type="entry name" value="WcaJ_sugtrans"/>
    <property type="match status" value="1"/>
</dbReference>